<dbReference type="EMBL" id="BMOF01000043">
    <property type="protein sequence ID" value="GGK05033.1"/>
    <property type="molecule type" value="Genomic_DNA"/>
</dbReference>
<accession>A0A8J3FBJ5</accession>
<keyword evidence="4" id="KW-1185">Reference proteome</keyword>
<evidence type="ECO:0000313" key="3">
    <source>
        <dbReference type="EMBL" id="GGK05033.1"/>
    </source>
</evidence>
<keyword evidence="2" id="KW-0812">Transmembrane</keyword>
<dbReference type="Proteomes" id="UP000637720">
    <property type="component" value="Unassembled WGS sequence"/>
</dbReference>
<sequence>MPQSGRGSVRAGLRAWNASAAVRIGLLLVLWGILFAFALPHVRPTAYELKVGQPSPVTLVAPYTVEDPVETQRAPAGGSGRRAGVSPGRPHHLKPA</sequence>
<protein>
    <submittedName>
        <fullName evidence="3">Uncharacterized protein</fullName>
    </submittedName>
</protein>
<feature type="region of interest" description="Disordered" evidence="1">
    <location>
        <begin position="68"/>
        <end position="96"/>
    </location>
</feature>
<name>A0A8J3FBJ5_9BACI</name>
<dbReference type="AlphaFoldDB" id="A0A8J3FBJ5"/>
<reference evidence="3" key="2">
    <citation type="submission" date="2020-09" db="EMBL/GenBank/DDBJ databases">
        <authorList>
            <person name="Sun Q."/>
            <person name="Ohkuma M."/>
        </authorList>
    </citation>
    <scope>NUCLEOTIDE SEQUENCE</scope>
    <source>
        <strain evidence="3">JCM 14719</strain>
    </source>
</reference>
<dbReference type="RefSeq" id="WP_157057737.1">
    <property type="nucleotide sequence ID" value="NZ_BMOF01000043.1"/>
</dbReference>
<evidence type="ECO:0000313" key="4">
    <source>
        <dbReference type="Proteomes" id="UP000637720"/>
    </source>
</evidence>
<feature type="transmembrane region" description="Helical" evidence="2">
    <location>
        <begin position="20"/>
        <end position="40"/>
    </location>
</feature>
<keyword evidence="2" id="KW-0472">Membrane</keyword>
<reference evidence="3" key="1">
    <citation type="journal article" date="2014" name="Int. J. Syst. Evol. Microbiol.">
        <title>Complete genome sequence of Corynebacterium casei LMG S-19264T (=DSM 44701T), isolated from a smear-ripened cheese.</title>
        <authorList>
            <consortium name="US DOE Joint Genome Institute (JGI-PGF)"/>
            <person name="Walter F."/>
            <person name="Albersmeier A."/>
            <person name="Kalinowski J."/>
            <person name="Ruckert C."/>
        </authorList>
    </citation>
    <scope>NUCLEOTIDE SEQUENCE</scope>
    <source>
        <strain evidence="3">JCM 14719</strain>
    </source>
</reference>
<keyword evidence="2" id="KW-1133">Transmembrane helix</keyword>
<evidence type="ECO:0000256" key="1">
    <source>
        <dbReference type="SAM" id="MobiDB-lite"/>
    </source>
</evidence>
<comment type="caution">
    <text evidence="3">The sequence shown here is derived from an EMBL/GenBank/DDBJ whole genome shotgun (WGS) entry which is preliminary data.</text>
</comment>
<evidence type="ECO:0000256" key="2">
    <source>
        <dbReference type="SAM" id="Phobius"/>
    </source>
</evidence>
<organism evidence="3 4">
    <name type="scientific">Calditerricola satsumensis</name>
    <dbReference type="NCBI Taxonomy" id="373054"/>
    <lineage>
        <taxon>Bacteria</taxon>
        <taxon>Bacillati</taxon>
        <taxon>Bacillota</taxon>
        <taxon>Bacilli</taxon>
        <taxon>Bacillales</taxon>
        <taxon>Bacillaceae</taxon>
        <taxon>Calditerricola</taxon>
    </lineage>
</organism>
<gene>
    <name evidence="3" type="ORF">GCM10007043_18820</name>
</gene>
<proteinExistence type="predicted"/>